<dbReference type="CDD" id="cd16922">
    <property type="entry name" value="HATPase_EvgS-ArcB-TorS-like"/>
    <property type="match status" value="1"/>
</dbReference>
<comment type="caution">
    <text evidence="9">The sequence shown here is derived from an EMBL/GenBank/DDBJ whole genome shotgun (WGS) entry which is preliminary data.</text>
</comment>
<sequence>MCATIDNVNEEKPGKTPDNTGRGKTLYGTCYYSDSLLDAVQSGLLFFDSDGIVFRINTMARQDLHLPDDAEGHRLVELISTDFRGGDILPELLSRFDVPEIRQVLLPQDTLLCTKDSKAAFFAAGQISRLEQGYFVFSYRNVLNEMTNEYMIKMALSVSKIFPWFYDFEQGKMIIDRRYFDYTGIPTEDNSMTLEAYSERLHPDDRAAMAHAFTLQLNGQHYPYPVPFRLRRGDGTYEWFEGQSTYLGQIKNMPYRIVGICMSTQAHKNIEEALTAAKEKAEQSDRLKSAFLANMSHEIRTPLNAIVGFSNLLTAGDADTCREEAQEYAALISKNCDYLITLVTDILDLSRIETGAMEYYVAEHSLFQILSDIYKKYADRLPAGVKLNLLLPPDDIRITTDALRLRQVIEHLVGNAAKFTAKGHVDLGCTSTDEGEGIRLFISDTGCGIPTDLTEKIFDRFYQIDSFKQGAGLGLSVCKTIIEGMGGRIAVSSRPGKGSRFTVKIPVTPKK</sequence>
<comment type="catalytic activity">
    <reaction evidence="1">
        <text>ATP + protein L-histidine = ADP + protein N-phospho-L-histidine.</text>
        <dbReference type="EC" id="2.7.13.3"/>
    </reaction>
</comment>
<dbReference type="EMBL" id="NFHB01000007">
    <property type="protein sequence ID" value="OUN02646.1"/>
    <property type="molecule type" value="Genomic_DNA"/>
</dbReference>
<dbReference type="OrthoDB" id="9796457at2"/>
<dbReference type="InterPro" id="IPR013655">
    <property type="entry name" value="PAS_fold_3"/>
</dbReference>
<keyword evidence="4" id="KW-0808">Transferase</keyword>
<evidence type="ECO:0000256" key="4">
    <source>
        <dbReference type="ARBA" id="ARBA00022679"/>
    </source>
</evidence>
<accession>A0A1Y3QSR1</accession>
<dbReference type="GO" id="GO:0000155">
    <property type="term" value="F:phosphorelay sensor kinase activity"/>
    <property type="evidence" value="ECO:0007669"/>
    <property type="project" value="InterPro"/>
</dbReference>
<dbReference type="Proteomes" id="UP000195772">
    <property type="component" value="Unassembled WGS sequence"/>
</dbReference>
<dbReference type="Gene3D" id="3.30.565.10">
    <property type="entry name" value="Histidine kinase-like ATPase, C-terminal domain"/>
    <property type="match status" value="1"/>
</dbReference>
<evidence type="ECO:0000256" key="5">
    <source>
        <dbReference type="ARBA" id="ARBA00022777"/>
    </source>
</evidence>
<reference evidence="10" key="1">
    <citation type="submission" date="2017-04" db="EMBL/GenBank/DDBJ databases">
        <title>Function of individual gut microbiota members based on whole genome sequencing of pure cultures obtained from chicken caecum.</title>
        <authorList>
            <person name="Medvecky M."/>
            <person name="Cejkova D."/>
            <person name="Polansky O."/>
            <person name="Karasova D."/>
            <person name="Kubasova T."/>
            <person name="Cizek A."/>
            <person name="Rychlik I."/>
        </authorList>
    </citation>
    <scope>NUCLEOTIDE SEQUENCE [LARGE SCALE GENOMIC DNA]</scope>
    <source>
        <strain evidence="10">An90</strain>
    </source>
</reference>
<evidence type="ECO:0000313" key="9">
    <source>
        <dbReference type="EMBL" id="OUN02646.1"/>
    </source>
</evidence>
<dbReference type="InterPro" id="IPR004358">
    <property type="entry name" value="Sig_transdc_His_kin-like_C"/>
</dbReference>
<dbReference type="SMART" id="SM00387">
    <property type="entry name" value="HATPase_c"/>
    <property type="match status" value="1"/>
</dbReference>
<keyword evidence="6" id="KW-0902">Two-component regulatory system</keyword>
<name>A0A1Y3QSR1_9BACT</name>
<dbReference type="SUPFAM" id="SSF55874">
    <property type="entry name" value="ATPase domain of HSP90 chaperone/DNA topoisomerase II/histidine kinase"/>
    <property type="match status" value="1"/>
</dbReference>
<gene>
    <name evidence="9" type="ORF">B5G41_11425</name>
</gene>
<dbReference type="AlphaFoldDB" id="A0A1Y3QSR1"/>
<evidence type="ECO:0000256" key="3">
    <source>
        <dbReference type="ARBA" id="ARBA00022553"/>
    </source>
</evidence>
<dbReference type="CDD" id="cd00082">
    <property type="entry name" value="HisKA"/>
    <property type="match status" value="1"/>
</dbReference>
<dbReference type="Gene3D" id="1.10.287.130">
    <property type="match status" value="1"/>
</dbReference>
<dbReference type="PRINTS" id="PR00344">
    <property type="entry name" value="BCTRLSENSOR"/>
</dbReference>
<dbReference type="Pfam" id="PF08447">
    <property type="entry name" value="PAS_3"/>
    <property type="match status" value="1"/>
</dbReference>
<dbReference type="Gene3D" id="3.30.450.20">
    <property type="entry name" value="PAS domain"/>
    <property type="match status" value="1"/>
</dbReference>
<dbReference type="PANTHER" id="PTHR43711">
    <property type="entry name" value="TWO-COMPONENT HISTIDINE KINASE"/>
    <property type="match status" value="1"/>
</dbReference>
<dbReference type="InterPro" id="IPR035965">
    <property type="entry name" value="PAS-like_dom_sf"/>
</dbReference>
<dbReference type="SUPFAM" id="SSF47384">
    <property type="entry name" value="Homodimeric domain of signal transducing histidine kinase"/>
    <property type="match status" value="1"/>
</dbReference>
<organism evidence="9 10">
    <name type="scientific">Alistipes onderdonkii</name>
    <dbReference type="NCBI Taxonomy" id="328813"/>
    <lineage>
        <taxon>Bacteria</taxon>
        <taxon>Pseudomonadati</taxon>
        <taxon>Bacteroidota</taxon>
        <taxon>Bacteroidia</taxon>
        <taxon>Bacteroidales</taxon>
        <taxon>Rikenellaceae</taxon>
        <taxon>Alistipes</taxon>
    </lineage>
</organism>
<dbReference type="InterPro" id="IPR005467">
    <property type="entry name" value="His_kinase_dom"/>
</dbReference>
<proteinExistence type="predicted"/>
<evidence type="ECO:0000256" key="6">
    <source>
        <dbReference type="ARBA" id="ARBA00023012"/>
    </source>
</evidence>
<feature type="domain" description="Histidine kinase" evidence="8">
    <location>
        <begin position="294"/>
        <end position="509"/>
    </location>
</feature>
<dbReference type="RefSeq" id="WP_087403015.1">
    <property type="nucleotide sequence ID" value="NZ_NFHB01000007.1"/>
</dbReference>
<evidence type="ECO:0000259" key="8">
    <source>
        <dbReference type="PROSITE" id="PS50109"/>
    </source>
</evidence>
<evidence type="ECO:0000256" key="2">
    <source>
        <dbReference type="ARBA" id="ARBA00012438"/>
    </source>
</evidence>
<dbReference type="SUPFAM" id="SSF55785">
    <property type="entry name" value="PYP-like sensor domain (PAS domain)"/>
    <property type="match status" value="1"/>
</dbReference>
<dbReference type="Pfam" id="PF00512">
    <property type="entry name" value="HisKA"/>
    <property type="match status" value="1"/>
</dbReference>
<dbReference type="InterPro" id="IPR050736">
    <property type="entry name" value="Sensor_HK_Regulatory"/>
</dbReference>
<evidence type="ECO:0000256" key="7">
    <source>
        <dbReference type="SAM" id="MobiDB-lite"/>
    </source>
</evidence>
<dbReference type="InterPro" id="IPR036890">
    <property type="entry name" value="HATPase_C_sf"/>
</dbReference>
<evidence type="ECO:0000313" key="10">
    <source>
        <dbReference type="Proteomes" id="UP000195772"/>
    </source>
</evidence>
<feature type="region of interest" description="Disordered" evidence="7">
    <location>
        <begin position="1"/>
        <end position="20"/>
    </location>
</feature>
<keyword evidence="3" id="KW-0597">Phosphoprotein</keyword>
<dbReference type="SMART" id="SM00388">
    <property type="entry name" value="HisKA"/>
    <property type="match status" value="1"/>
</dbReference>
<dbReference type="InterPro" id="IPR036097">
    <property type="entry name" value="HisK_dim/P_sf"/>
</dbReference>
<dbReference type="InterPro" id="IPR003661">
    <property type="entry name" value="HisK_dim/P_dom"/>
</dbReference>
<keyword evidence="5 9" id="KW-0418">Kinase</keyword>
<dbReference type="EC" id="2.7.13.3" evidence="2"/>
<protein>
    <recommendedName>
        <fullName evidence="2">histidine kinase</fullName>
        <ecNumber evidence="2">2.7.13.3</ecNumber>
    </recommendedName>
</protein>
<dbReference type="PROSITE" id="PS50109">
    <property type="entry name" value="HIS_KIN"/>
    <property type="match status" value="1"/>
</dbReference>
<dbReference type="InterPro" id="IPR003594">
    <property type="entry name" value="HATPase_dom"/>
</dbReference>
<evidence type="ECO:0000256" key="1">
    <source>
        <dbReference type="ARBA" id="ARBA00000085"/>
    </source>
</evidence>
<dbReference type="PANTHER" id="PTHR43711:SF31">
    <property type="entry name" value="HISTIDINE KINASE"/>
    <property type="match status" value="1"/>
</dbReference>
<dbReference type="Pfam" id="PF02518">
    <property type="entry name" value="HATPase_c"/>
    <property type="match status" value="1"/>
</dbReference>